<dbReference type="InterPro" id="IPR001138">
    <property type="entry name" value="Zn2Cys6_DnaBD"/>
</dbReference>
<dbReference type="OrthoDB" id="94039at2759"/>
<dbReference type="PANTHER" id="PTHR43194:SF2">
    <property type="entry name" value="PEROXISOMAL MEMBRANE PROTEIN LPX1"/>
    <property type="match status" value="1"/>
</dbReference>
<dbReference type="PROSITE" id="PS00463">
    <property type="entry name" value="ZN2_CY6_FUNGAL_1"/>
    <property type="match status" value="1"/>
</dbReference>
<dbReference type="InterPro" id="IPR029058">
    <property type="entry name" value="AB_hydrolase_fold"/>
</dbReference>
<sequence length="453" mass="50707">MRSSSSSNNRNLDRDLDHDSNCSRNRDHNQNHKHSKTGKSKQTRTNSSTSRPAVPRIKLACVVCRLKKIRCDGAQPTCGKCEKQGENCKYVEGRKRGRPMRQYTLGDLVPADKSVPVELQSLIKAHGNAALTGLTKTNSIFEGSRKGQKIVANVYSSPSTKTTNGTKRLTVLLAHANGFHKEMWEPTLKRLFSHQNSEWSIEHAIALDGYNHGDSAIENRETISDESYAPWFMHARDILSVVRQLELGGAEKIVGIGHSWGAASLLLSEIMSPLTFSSLIITDPVLFSKVTWNKEFVAMTLKRRWQWKDVDEAKAYFEPHPFFRVWDSRALDLHIRYGLEHTSEGLALKCRPNSEAAVFAGAAYASPFATNNLWRVQCPTAFLTGETSQQSPREHIARITAGMRDCRHVVMEGVGHLLVQEDPDRTGDQYARLLDQLVPRMDADSKTAGSARL</sequence>
<accession>A0A9W7Y095</accession>
<proteinExistence type="predicted"/>
<dbReference type="InterPro" id="IPR050228">
    <property type="entry name" value="Carboxylesterase_BioH"/>
</dbReference>
<protein>
    <recommendedName>
        <fullName evidence="2">Zn(2)-C6 fungal-type domain-containing protein</fullName>
    </recommendedName>
</protein>
<organism evidence="3 4">
    <name type="scientific">Coemansia erecta</name>
    <dbReference type="NCBI Taxonomy" id="147472"/>
    <lineage>
        <taxon>Eukaryota</taxon>
        <taxon>Fungi</taxon>
        <taxon>Fungi incertae sedis</taxon>
        <taxon>Zoopagomycota</taxon>
        <taxon>Kickxellomycotina</taxon>
        <taxon>Kickxellomycetes</taxon>
        <taxon>Kickxellales</taxon>
        <taxon>Kickxellaceae</taxon>
        <taxon>Coemansia</taxon>
    </lineage>
</organism>
<dbReference type="CDD" id="cd00067">
    <property type="entry name" value="GAL4"/>
    <property type="match status" value="1"/>
</dbReference>
<dbReference type="InterPro" id="IPR036864">
    <property type="entry name" value="Zn2-C6_fun-type_DNA-bd_sf"/>
</dbReference>
<dbReference type="InterPro" id="IPR000073">
    <property type="entry name" value="AB_hydrolase_1"/>
</dbReference>
<dbReference type="Gene3D" id="4.10.240.10">
    <property type="entry name" value="Zn(2)-C6 fungal-type DNA-binding domain"/>
    <property type="match status" value="1"/>
</dbReference>
<feature type="compositionally biased region" description="Basic residues" evidence="1">
    <location>
        <begin position="31"/>
        <end position="42"/>
    </location>
</feature>
<feature type="region of interest" description="Disordered" evidence="1">
    <location>
        <begin position="1"/>
        <end position="52"/>
    </location>
</feature>
<feature type="domain" description="Zn(2)-C6 fungal-type" evidence="2">
    <location>
        <begin position="60"/>
        <end position="90"/>
    </location>
</feature>
<dbReference type="Pfam" id="PF12697">
    <property type="entry name" value="Abhydrolase_6"/>
    <property type="match status" value="1"/>
</dbReference>
<comment type="caution">
    <text evidence="3">The sequence shown here is derived from an EMBL/GenBank/DDBJ whole genome shotgun (WGS) entry which is preliminary data.</text>
</comment>
<dbReference type="GO" id="GO:0000981">
    <property type="term" value="F:DNA-binding transcription factor activity, RNA polymerase II-specific"/>
    <property type="evidence" value="ECO:0007669"/>
    <property type="project" value="InterPro"/>
</dbReference>
<dbReference type="EMBL" id="JANBOJ010000125">
    <property type="protein sequence ID" value="KAJ1722197.1"/>
    <property type="molecule type" value="Genomic_DNA"/>
</dbReference>
<dbReference type="PROSITE" id="PS50048">
    <property type="entry name" value="ZN2_CY6_FUNGAL_2"/>
    <property type="match status" value="1"/>
</dbReference>
<evidence type="ECO:0000313" key="3">
    <source>
        <dbReference type="EMBL" id="KAJ1722197.1"/>
    </source>
</evidence>
<feature type="compositionally biased region" description="Basic and acidic residues" evidence="1">
    <location>
        <begin position="11"/>
        <end position="30"/>
    </location>
</feature>
<dbReference type="Gene3D" id="3.40.50.1820">
    <property type="entry name" value="alpha/beta hydrolase"/>
    <property type="match status" value="1"/>
</dbReference>
<dbReference type="GO" id="GO:0008270">
    <property type="term" value="F:zinc ion binding"/>
    <property type="evidence" value="ECO:0007669"/>
    <property type="project" value="InterPro"/>
</dbReference>
<keyword evidence="4" id="KW-1185">Reference proteome</keyword>
<feature type="compositionally biased region" description="Low complexity" evidence="1">
    <location>
        <begin position="1"/>
        <end position="10"/>
    </location>
</feature>
<evidence type="ECO:0000256" key="1">
    <source>
        <dbReference type="SAM" id="MobiDB-lite"/>
    </source>
</evidence>
<gene>
    <name evidence="3" type="ORF">LPJ53_003371</name>
</gene>
<dbReference type="AlphaFoldDB" id="A0A9W7Y095"/>
<dbReference type="SMART" id="SM00066">
    <property type="entry name" value="GAL4"/>
    <property type="match status" value="1"/>
</dbReference>
<dbReference type="Pfam" id="PF00172">
    <property type="entry name" value="Zn_clus"/>
    <property type="match status" value="1"/>
</dbReference>
<dbReference type="Proteomes" id="UP001149813">
    <property type="component" value="Unassembled WGS sequence"/>
</dbReference>
<reference evidence="3" key="1">
    <citation type="submission" date="2022-07" db="EMBL/GenBank/DDBJ databases">
        <title>Phylogenomic reconstructions and comparative analyses of Kickxellomycotina fungi.</title>
        <authorList>
            <person name="Reynolds N.K."/>
            <person name="Stajich J.E."/>
            <person name="Barry K."/>
            <person name="Grigoriev I.V."/>
            <person name="Crous P."/>
            <person name="Smith M.E."/>
        </authorList>
    </citation>
    <scope>NUCLEOTIDE SEQUENCE</scope>
    <source>
        <strain evidence="3">NBRC 32514</strain>
    </source>
</reference>
<dbReference type="SUPFAM" id="SSF53474">
    <property type="entry name" value="alpha/beta-Hydrolases"/>
    <property type="match status" value="1"/>
</dbReference>
<dbReference type="SUPFAM" id="SSF57701">
    <property type="entry name" value="Zn2/Cys6 DNA-binding domain"/>
    <property type="match status" value="1"/>
</dbReference>
<evidence type="ECO:0000259" key="2">
    <source>
        <dbReference type="PROSITE" id="PS50048"/>
    </source>
</evidence>
<evidence type="ECO:0000313" key="4">
    <source>
        <dbReference type="Proteomes" id="UP001149813"/>
    </source>
</evidence>
<name>A0A9W7Y095_9FUNG</name>
<dbReference type="PANTHER" id="PTHR43194">
    <property type="entry name" value="HYDROLASE ALPHA/BETA FOLD FAMILY"/>
    <property type="match status" value="1"/>
</dbReference>